<gene>
    <name evidence="5" type="primary">Mo00215</name>
    <name evidence="5" type="ORF">E5Q_00215</name>
</gene>
<reference evidence="5 6" key="1">
    <citation type="journal article" date="2011" name="J. Gen. Appl. Microbiol.">
        <title>Draft genome sequencing of the enigmatic basidiomycete Mixia osmundae.</title>
        <authorList>
            <person name="Nishida H."/>
            <person name="Nagatsuka Y."/>
            <person name="Sugiyama J."/>
        </authorList>
    </citation>
    <scope>NUCLEOTIDE SEQUENCE [LARGE SCALE GENOMIC DNA]</scope>
    <source>
        <strain evidence="6">CBS 9802 / IAM 14324 / JCM 22182 / KY 12970</strain>
    </source>
</reference>
<feature type="region of interest" description="Disordered" evidence="4">
    <location>
        <begin position="181"/>
        <end position="210"/>
    </location>
</feature>
<dbReference type="Gene3D" id="3.80.10.10">
    <property type="entry name" value="Ribonuclease Inhibitor"/>
    <property type="match status" value="4"/>
</dbReference>
<evidence type="ECO:0000256" key="3">
    <source>
        <dbReference type="ARBA" id="ARBA00022737"/>
    </source>
</evidence>
<keyword evidence="1" id="KW-0343">GTPase activation</keyword>
<dbReference type="RefSeq" id="XP_014566524.1">
    <property type="nucleotide sequence ID" value="XM_014711038.1"/>
</dbReference>
<dbReference type="AlphaFoldDB" id="G7DSL1"/>
<evidence type="ECO:0000256" key="2">
    <source>
        <dbReference type="ARBA" id="ARBA00022614"/>
    </source>
</evidence>
<feature type="compositionally biased region" description="Low complexity" evidence="4">
    <location>
        <begin position="198"/>
        <end position="210"/>
    </location>
</feature>
<dbReference type="SUPFAM" id="SSF52047">
    <property type="entry name" value="RNI-like"/>
    <property type="match status" value="1"/>
</dbReference>
<feature type="compositionally biased region" description="Low complexity" evidence="4">
    <location>
        <begin position="471"/>
        <end position="483"/>
    </location>
</feature>
<feature type="region of interest" description="Disordered" evidence="4">
    <location>
        <begin position="1"/>
        <end position="78"/>
    </location>
</feature>
<feature type="compositionally biased region" description="Low complexity" evidence="4">
    <location>
        <begin position="235"/>
        <end position="247"/>
    </location>
</feature>
<dbReference type="InterPro" id="IPR001611">
    <property type="entry name" value="Leu-rich_rpt"/>
</dbReference>
<keyword evidence="2" id="KW-0433">Leucine-rich repeat</keyword>
<dbReference type="InParanoid" id="G7DSL1"/>
<name>G7DSL1_MIXOS</name>
<evidence type="ECO:0000256" key="1">
    <source>
        <dbReference type="ARBA" id="ARBA00022468"/>
    </source>
</evidence>
<feature type="region of interest" description="Disordered" evidence="4">
    <location>
        <begin position="235"/>
        <end position="274"/>
    </location>
</feature>
<dbReference type="SMART" id="SM00368">
    <property type="entry name" value="LRR_RI"/>
    <property type="match status" value="8"/>
</dbReference>
<dbReference type="InterPro" id="IPR027038">
    <property type="entry name" value="RanGap"/>
</dbReference>
<dbReference type="GO" id="GO:0006913">
    <property type="term" value="P:nucleocytoplasmic transport"/>
    <property type="evidence" value="ECO:0007669"/>
    <property type="project" value="TreeGrafter"/>
</dbReference>
<feature type="region of interest" description="Disordered" evidence="4">
    <location>
        <begin position="471"/>
        <end position="510"/>
    </location>
</feature>
<dbReference type="PANTHER" id="PTHR24113:SF12">
    <property type="entry name" value="RAN GTPASE-ACTIVATING PROTEIN 1"/>
    <property type="match status" value="1"/>
</dbReference>
<dbReference type="GO" id="GO:0005634">
    <property type="term" value="C:nucleus"/>
    <property type="evidence" value="ECO:0007669"/>
    <property type="project" value="TreeGrafter"/>
</dbReference>
<keyword evidence="3" id="KW-0677">Repeat</keyword>
<dbReference type="GO" id="GO:0031267">
    <property type="term" value="F:small GTPase binding"/>
    <property type="evidence" value="ECO:0007669"/>
    <property type="project" value="TreeGrafter"/>
</dbReference>
<protein>
    <recommendedName>
        <fullName evidence="7">GAT domain-containing protein</fullName>
    </recommendedName>
</protein>
<feature type="compositionally biased region" description="Pro residues" evidence="4">
    <location>
        <begin position="1"/>
        <end position="11"/>
    </location>
</feature>
<dbReference type="InterPro" id="IPR032675">
    <property type="entry name" value="LRR_dom_sf"/>
</dbReference>
<feature type="compositionally biased region" description="Basic residues" evidence="4">
    <location>
        <begin position="126"/>
        <end position="138"/>
    </location>
</feature>
<dbReference type="eggNOG" id="KOG4308">
    <property type="taxonomic scope" value="Eukaryota"/>
</dbReference>
<dbReference type="PANTHER" id="PTHR24113">
    <property type="entry name" value="RAN GTPASE-ACTIVATING PROTEIN 1"/>
    <property type="match status" value="1"/>
</dbReference>
<proteinExistence type="predicted"/>
<dbReference type="GO" id="GO:0048471">
    <property type="term" value="C:perinuclear region of cytoplasm"/>
    <property type="evidence" value="ECO:0007669"/>
    <property type="project" value="TreeGrafter"/>
</dbReference>
<feature type="compositionally biased region" description="Low complexity" evidence="4">
    <location>
        <begin position="116"/>
        <end position="125"/>
    </location>
</feature>
<evidence type="ECO:0008006" key="7">
    <source>
        <dbReference type="Google" id="ProtNLM"/>
    </source>
</evidence>
<feature type="compositionally biased region" description="Polar residues" evidence="4">
    <location>
        <begin position="183"/>
        <end position="196"/>
    </location>
</feature>
<reference evidence="5 6" key="2">
    <citation type="journal article" date="2012" name="Open Biol.">
        <title>Characteristics of nucleosomes and linker DNA regions on the genome of the basidiomycete Mixia osmundae revealed by mono- and dinucleosome mapping.</title>
        <authorList>
            <person name="Nishida H."/>
            <person name="Kondo S."/>
            <person name="Matsumoto T."/>
            <person name="Suzuki Y."/>
            <person name="Yoshikawa H."/>
            <person name="Taylor T.D."/>
            <person name="Sugiyama J."/>
        </authorList>
    </citation>
    <scope>NUCLEOTIDE SEQUENCE [LARGE SCALE GENOMIC DNA]</scope>
    <source>
        <strain evidence="6">CBS 9802 / IAM 14324 / JCM 22182 / KY 12970</strain>
    </source>
</reference>
<evidence type="ECO:0000313" key="5">
    <source>
        <dbReference type="EMBL" id="GAA93571.1"/>
    </source>
</evidence>
<feature type="compositionally biased region" description="Low complexity" evidence="4">
    <location>
        <begin position="20"/>
        <end position="32"/>
    </location>
</feature>
<sequence>MDFPSPAPPAGPTNESPSLGTQAAAQQGATDQPNLVAALESLDDSPPSLTRAVPLNRSKPFAHPHLPRAGQALQEATATVASGPSAVALANPRASSLDPGSRGVARHPGALRDDTPLPATPAAPKRPARLNKAPKRSILKAPPAPAQKAFSFKRDIIQPLNNVKLSYGSFYAAAAGLASGQAPSQHANGNASSDTSRSVDSGTSATVTSSAAPSGLFRNAIGRISAAAAAASQAAEQQRSNAAQSRAIPVQESEQSDPQPQKPIPSSPSSSSQLSVSNLKSVRFTMSSLTVVYPLNAAEAPEAESVTRQRVNTQRRLDMAQRKMWSGEELGRLYEECCRTREEPGLTTLRRLLKDNPTSPPRVIDLSNQLLTHGAVAALGDVLSVDFGLTKLVLDDCGLDDDSLKPLLHALLVSGQLPTLSLANNKRIRSRGWRLLSVFIARTRSVKYLDVSDNTLDRRAIEAFASALHTPSTASSASQPSSPKGSDDEDSGPLWPGAPNLKDGGHEPSSVTSIRLENCGLKSQALEALAQSVRESTLQHISLRRNRINNLGAVALAIMIRDYPLVPGTIGHVDPKEGKDDRYLFANSDAELGNTVTARQETIPIQTRTINMNGSPLRDGISNDREAWQSSSVRLRLQKQLETLPRTGSLLTLDVKNNDIKGGIFYIAQVLKRNRTLRVLNLSENKIDAQGLATLAEALKFNSTLETLDLSKNPCCGPSTTGVAALRAALTYDSRLVRIFLNSTDMTSEAAINLAERLPDVKHLLHLDLTENHDVGIAGVMALAAALKMNRTVRCLDLNIPANDADYARLSQDILQSCIRNTELAEADSRARGVKAPVNLISKSAVARDLQLLQQGGVKDPIETPAEQAARQELVDLATSGLDCCDVLEEIISAAETQTATEDQNRVAIDILASAREASGQVAAALSRPPPMAQRSQLQSAHDRLSDLIARAERFWPSEASTSSRKGTRPSDLELVHDPQPEECPRSPMESQSRIFTLEEGEIFRRAEALGAAHIDEEDEDAKDMSGDALKEALLEAQIDRVPRPMPIAAIHEVHET</sequence>
<evidence type="ECO:0000313" key="6">
    <source>
        <dbReference type="Proteomes" id="UP000009131"/>
    </source>
</evidence>
<dbReference type="EMBL" id="BABT02000007">
    <property type="protein sequence ID" value="GAA93571.1"/>
    <property type="molecule type" value="Genomic_DNA"/>
</dbReference>
<dbReference type="HOGENOM" id="CLU_003808_0_0_1"/>
<comment type="caution">
    <text evidence="5">The sequence shown here is derived from an EMBL/GenBank/DDBJ whole genome shotgun (WGS) entry which is preliminary data.</text>
</comment>
<accession>G7DSL1</accession>
<feature type="compositionally biased region" description="Basic and acidic residues" evidence="4">
    <location>
        <begin position="969"/>
        <end position="985"/>
    </location>
</feature>
<feature type="region of interest" description="Disordered" evidence="4">
    <location>
        <begin position="90"/>
        <end position="145"/>
    </location>
</feature>
<dbReference type="GO" id="GO:0005829">
    <property type="term" value="C:cytosol"/>
    <property type="evidence" value="ECO:0007669"/>
    <property type="project" value="TreeGrafter"/>
</dbReference>
<dbReference type="OrthoDB" id="120976at2759"/>
<organism evidence="5 6">
    <name type="scientific">Mixia osmundae (strain CBS 9802 / IAM 14324 / JCM 22182 / KY 12970)</name>
    <dbReference type="NCBI Taxonomy" id="764103"/>
    <lineage>
        <taxon>Eukaryota</taxon>
        <taxon>Fungi</taxon>
        <taxon>Dikarya</taxon>
        <taxon>Basidiomycota</taxon>
        <taxon>Pucciniomycotina</taxon>
        <taxon>Mixiomycetes</taxon>
        <taxon>Mixiales</taxon>
        <taxon>Mixiaceae</taxon>
        <taxon>Mixia</taxon>
    </lineage>
</organism>
<keyword evidence="6" id="KW-1185">Reference proteome</keyword>
<feature type="region of interest" description="Disordered" evidence="4">
    <location>
        <begin position="958"/>
        <end position="991"/>
    </location>
</feature>
<dbReference type="Pfam" id="PF13516">
    <property type="entry name" value="LRR_6"/>
    <property type="match status" value="3"/>
</dbReference>
<dbReference type="GO" id="GO:0005096">
    <property type="term" value="F:GTPase activator activity"/>
    <property type="evidence" value="ECO:0007669"/>
    <property type="project" value="UniProtKB-KW"/>
</dbReference>
<evidence type="ECO:0000256" key="4">
    <source>
        <dbReference type="SAM" id="MobiDB-lite"/>
    </source>
</evidence>
<dbReference type="Proteomes" id="UP000009131">
    <property type="component" value="Unassembled WGS sequence"/>
</dbReference>